<evidence type="ECO:0008006" key="3">
    <source>
        <dbReference type="Google" id="ProtNLM"/>
    </source>
</evidence>
<gene>
    <name evidence="1" type="ORF">J42TS3_25750</name>
</gene>
<dbReference type="InterPro" id="IPR002591">
    <property type="entry name" value="Phosphodiest/P_Trfase"/>
</dbReference>
<protein>
    <recommendedName>
        <fullName evidence="3">Phosphodiesterase</fullName>
    </recommendedName>
</protein>
<dbReference type="PANTHER" id="PTHR10151">
    <property type="entry name" value="ECTONUCLEOTIDE PYROPHOSPHATASE/PHOSPHODIESTERASE"/>
    <property type="match status" value="1"/>
</dbReference>
<dbReference type="EMBL" id="BOSL01000007">
    <property type="protein sequence ID" value="GIP53540.1"/>
    <property type="molecule type" value="Genomic_DNA"/>
</dbReference>
<sequence length="540" mass="59800">MWKIDRQILRTITILVLISIIMSGCHNSKPKEQDLLRLKSTGGAQPKKVIYVLVDSLMPQAIDRGIRAKELPTLQYLTEHGQYYKNLVSSFPTMSVSIDSTLLTGKYPVDHRVPGLTWYSAKDKKVINYGTGPIEIVQQGVNRVLNDAIIHLNQDHLSNGVTTIHEDLTQRGLKSGSVNGLIYRGARDHTLSLPGWIHIPSSLPKEIHVKGPDFLTLGSLSNPLEGLTSLPEGLTDKLGFNNDYAIEVVKYLVRSRKLPDFLFVYLPDLDQKLHKNGPSASKGLKAMDRQLDSLLQSFGSREQALKEAVIIVAGDSGMTAIRPSDQHPEIDLPDLFGDARVLSPGETGSKEKDILFAVNETMAYVYSLKGEASLKNAAALLQADPRIDFVAWSTRDRIHVSQGGTSKQLSYKAGGTLRDPYRQSWTLEGDAEVLDLRVNKEHQTLDYDEYPDVLMRLSSALHSHEGDYLIVTAKPGYELTDKSSPKHEGGGGHGSIRKAESLVPLIIGGTDRRPQSLRVVDLKYYLLDLLSKDLQNNGIK</sequence>
<evidence type="ECO:0000313" key="1">
    <source>
        <dbReference type="EMBL" id="GIP53540.1"/>
    </source>
</evidence>
<dbReference type="Gene3D" id="3.40.720.10">
    <property type="entry name" value="Alkaline Phosphatase, subunit A"/>
    <property type="match status" value="1"/>
</dbReference>
<dbReference type="Pfam" id="PF01663">
    <property type="entry name" value="Phosphodiest"/>
    <property type="match status" value="1"/>
</dbReference>
<dbReference type="SUPFAM" id="SSF53649">
    <property type="entry name" value="Alkaline phosphatase-like"/>
    <property type="match status" value="1"/>
</dbReference>
<dbReference type="PROSITE" id="PS51257">
    <property type="entry name" value="PROKAR_LIPOPROTEIN"/>
    <property type="match status" value="1"/>
</dbReference>
<accession>A0ABQ4MC33</accession>
<keyword evidence="2" id="KW-1185">Reference proteome</keyword>
<name>A0ABQ4MC33_9BACL</name>
<comment type="caution">
    <text evidence="1">The sequence shown here is derived from an EMBL/GenBank/DDBJ whole genome shotgun (WGS) entry which is preliminary data.</text>
</comment>
<organism evidence="1 2">
    <name type="scientific">Paenibacillus vini</name>
    <dbReference type="NCBI Taxonomy" id="1476024"/>
    <lineage>
        <taxon>Bacteria</taxon>
        <taxon>Bacillati</taxon>
        <taxon>Bacillota</taxon>
        <taxon>Bacilli</taxon>
        <taxon>Bacillales</taxon>
        <taxon>Paenibacillaceae</taxon>
        <taxon>Paenibacillus</taxon>
    </lineage>
</organism>
<dbReference type="InterPro" id="IPR017850">
    <property type="entry name" value="Alkaline_phosphatase_core_sf"/>
</dbReference>
<dbReference type="PANTHER" id="PTHR10151:SF120">
    <property type="entry name" value="BIS(5'-ADENOSYL)-TRIPHOSPHATASE"/>
    <property type="match status" value="1"/>
</dbReference>
<reference evidence="1 2" key="1">
    <citation type="submission" date="2021-03" db="EMBL/GenBank/DDBJ databases">
        <title>Antimicrobial resistance genes in bacteria isolated from Japanese honey, and their potential for conferring macrolide and lincosamide resistance in the American foulbrood pathogen Paenibacillus larvae.</title>
        <authorList>
            <person name="Okamoto M."/>
            <person name="Kumagai M."/>
            <person name="Kanamori H."/>
            <person name="Takamatsu D."/>
        </authorList>
    </citation>
    <scope>NUCLEOTIDE SEQUENCE [LARGE SCALE GENOMIC DNA]</scope>
    <source>
        <strain evidence="1 2">J42TS3</strain>
    </source>
</reference>
<proteinExistence type="predicted"/>
<evidence type="ECO:0000313" key="2">
    <source>
        <dbReference type="Proteomes" id="UP000679992"/>
    </source>
</evidence>
<dbReference type="Proteomes" id="UP000679992">
    <property type="component" value="Unassembled WGS sequence"/>
</dbReference>